<evidence type="ECO:0000313" key="5">
    <source>
        <dbReference type="Proteomes" id="UP000326671"/>
    </source>
</evidence>
<dbReference type="RefSeq" id="WP_150438138.1">
    <property type="nucleotide sequence ID" value="NZ_VYKL01000004.1"/>
</dbReference>
<feature type="domain" description="MmgE/PrpD N-terminal" evidence="2">
    <location>
        <begin position="17"/>
        <end position="255"/>
    </location>
</feature>
<dbReference type="InterPro" id="IPR036148">
    <property type="entry name" value="MmgE/PrpD_sf"/>
</dbReference>
<proteinExistence type="inferred from homology"/>
<evidence type="ECO:0000313" key="4">
    <source>
        <dbReference type="EMBL" id="KAA9031673.1"/>
    </source>
</evidence>
<dbReference type="InterPro" id="IPR005656">
    <property type="entry name" value="MmgE_PrpD"/>
</dbReference>
<dbReference type="PANTHER" id="PTHR16943">
    <property type="entry name" value="2-METHYLCITRATE DEHYDRATASE-RELATED"/>
    <property type="match status" value="1"/>
</dbReference>
<dbReference type="Gene3D" id="3.30.1330.120">
    <property type="entry name" value="2-methylcitrate dehydratase PrpD"/>
    <property type="match status" value="1"/>
</dbReference>
<evidence type="ECO:0000259" key="2">
    <source>
        <dbReference type="Pfam" id="PF03972"/>
    </source>
</evidence>
<organism evidence="4 5">
    <name type="scientific">Niallia endozanthoxylica</name>
    <dbReference type="NCBI Taxonomy" id="2036016"/>
    <lineage>
        <taxon>Bacteria</taxon>
        <taxon>Bacillati</taxon>
        <taxon>Bacillota</taxon>
        <taxon>Bacilli</taxon>
        <taxon>Bacillales</taxon>
        <taxon>Bacillaceae</taxon>
        <taxon>Niallia</taxon>
    </lineage>
</organism>
<gene>
    <name evidence="4" type="ORF">F4V44_01115</name>
</gene>
<name>A0A5J5I9P2_9BACI</name>
<sequence length="488" mass="53680">MKSVNQDGKINKDLMTKLTAFITETTYEQLPEEMVELAKQAMIDTVGVALAGWNETAVEKAKKVYVSQDSGQEGVSSLWGDLVKVDYDKAAIINGTASHVLDYDDASVGVVIHPSAPILSAITPLAEKLKSSGKEVITAYSIGTEVMVRIGQVMGIRHYNLGWHATDTLGTIGAVAASSYLLHLNDEQCSHAIAIAASMTGGLQKNFGSMTKSLHVGMAAAHGIQAAILAEQGFTGNKDIFGKRGFFMAFSGGADEEELQKAMDSITFGEPYDMLEGLSVKKFPCCFGTHRFIQGALELKEEQRLSLEDIDEIVLQAQPRSLLPLVHSRPVTGLQGKFSAEYTVLAAIADGHVRLSSFEDNQVLRVDIQKLLPSVLVLELQESEEDKRLNRRLAVEIKIKTKNGQVYEKSVQHAPGSKEKPLSEAEHREKWISCLSHYSQSSHEHGSIESIAHDLYDQGLKIDTYTCFSDWINEIHKQLNDYKPKQMI</sequence>
<dbReference type="EMBL" id="VYKL01000004">
    <property type="protein sequence ID" value="KAA9031673.1"/>
    <property type="molecule type" value="Genomic_DNA"/>
</dbReference>
<dbReference type="Proteomes" id="UP000326671">
    <property type="component" value="Unassembled WGS sequence"/>
</dbReference>
<feature type="domain" description="MmgE/PrpD C-terminal" evidence="3">
    <location>
        <begin position="283"/>
        <end position="445"/>
    </location>
</feature>
<dbReference type="InterPro" id="IPR045337">
    <property type="entry name" value="MmgE_PrpD_C"/>
</dbReference>
<dbReference type="Pfam" id="PF19305">
    <property type="entry name" value="MmgE_PrpD_C"/>
    <property type="match status" value="1"/>
</dbReference>
<accession>A0A5J5I9P2</accession>
<dbReference type="PANTHER" id="PTHR16943:SF8">
    <property type="entry name" value="2-METHYLCITRATE DEHYDRATASE"/>
    <property type="match status" value="1"/>
</dbReference>
<dbReference type="Gene3D" id="1.10.4100.10">
    <property type="entry name" value="2-methylcitrate dehydratase PrpD"/>
    <property type="match status" value="1"/>
</dbReference>
<dbReference type="SUPFAM" id="SSF103378">
    <property type="entry name" value="2-methylcitrate dehydratase PrpD"/>
    <property type="match status" value="1"/>
</dbReference>
<protein>
    <submittedName>
        <fullName evidence="4">MmgE/PrpD family protein</fullName>
    </submittedName>
</protein>
<evidence type="ECO:0000256" key="1">
    <source>
        <dbReference type="ARBA" id="ARBA00006174"/>
    </source>
</evidence>
<dbReference type="OrthoDB" id="9795089at2"/>
<keyword evidence="5" id="KW-1185">Reference proteome</keyword>
<comment type="caution">
    <text evidence="4">The sequence shown here is derived from an EMBL/GenBank/DDBJ whole genome shotgun (WGS) entry which is preliminary data.</text>
</comment>
<dbReference type="Pfam" id="PF03972">
    <property type="entry name" value="MmgE_PrpD_N"/>
    <property type="match status" value="1"/>
</dbReference>
<dbReference type="AlphaFoldDB" id="A0A5J5I9P2"/>
<dbReference type="InterPro" id="IPR042183">
    <property type="entry name" value="MmgE/PrpD_sf_1"/>
</dbReference>
<reference evidence="4 5" key="1">
    <citation type="submission" date="2019-09" db="EMBL/GenBank/DDBJ databases">
        <title>Whole genome sequences of isolates from the Mars Exploration Rovers.</title>
        <authorList>
            <person name="Seuylemezian A."/>
            <person name="Vaishampayan P."/>
        </authorList>
    </citation>
    <scope>NUCLEOTIDE SEQUENCE [LARGE SCALE GENOMIC DNA]</scope>
    <source>
        <strain evidence="4 5">MER_TA_151</strain>
    </source>
</reference>
<dbReference type="InterPro" id="IPR042188">
    <property type="entry name" value="MmgE/PrpD_sf_2"/>
</dbReference>
<evidence type="ECO:0000259" key="3">
    <source>
        <dbReference type="Pfam" id="PF19305"/>
    </source>
</evidence>
<dbReference type="InterPro" id="IPR045336">
    <property type="entry name" value="MmgE_PrpD_N"/>
</dbReference>
<dbReference type="GO" id="GO:0016829">
    <property type="term" value="F:lyase activity"/>
    <property type="evidence" value="ECO:0007669"/>
    <property type="project" value="InterPro"/>
</dbReference>
<comment type="similarity">
    <text evidence="1">Belongs to the PrpD family.</text>
</comment>